<keyword evidence="3" id="KW-0813">Transport</keyword>
<keyword evidence="4" id="KW-1134">Transmembrane beta strand</keyword>
<dbReference type="AlphaFoldDB" id="A0A3F2RDR0"/>
<dbReference type="GO" id="GO:0005741">
    <property type="term" value="C:mitochondrial outer membrane"/>
    <property type="evidence" value="ECO:0007669"/>
    <property type="project" value="UniProtKB-SubCell"/>
</dbReference>
<comment type="caution">
    <text evidence="11">The sequence shown here is derived from an EMBL/GenBank/DDBJ whole genome shotgun (WGS) entry which is preliminary data.</text>
</comment>
<dbReference type="Gene3D" id="2.40.160.10">
    <property type="entry name" value="Porin"/>
    <property type="match status" value="1"/>
</dbReference>
<evidence type="ECO:0000256" key="4">
    <source>
        <dbReference type="ARBA" id="ARBA00022452"/>
    </source>
</evidence>
<proteinExistence type="inferred from homology"/>
<comment type="similarity">
    <text evidence="2">Belongs to the eukaryotic mitochondrial porin family.</text>
</comment>
<keyword evidence="7" id="KW-0406">Ion transport</keyword>
<dbReference type="Proteomes" id="UP000284657">
    <property type="component" value="Unassembled WGS sequence"/>
</dbReference>
<keyword evidence="5" id="KW-0812">Transmembrane</keyword>
<evidence type="ECO:0000256" key="6">
    <source>
        <dbReference type="ARBA" id="ARBA00022787"/>
    </source>
</evidence>
<keyword evidence="9" id="KW-0496">Mitochondrion</keyword>
<comment type="subcellular location">
    <subcellularLocation>
        <location evidence="1">Mitochondrion outer membrane</location>
    </subcellularLocation>
</comment>
<evidence type="ECO:0000256" key="1">
    <source>
        <dbReference type="ARBA" id="ARBA00004294"/>
    </source>
</evidence>
<evidence type="ECO:0000256" key="5">
    <source>
        <dbReference type="ARBA" id="ARBA00022692"/>
    </source>
</evidence>
<dbReference type="Pfam" id="PF01459">
    <property type="entry name" value="Porin_3"/>
    <property type="match status" value="1"/>
</dbReference>
<organism evidence="11 13">
    <name type="scientific">Phytophthora kernoviae</name>
    <dbReference type="NCBI Taxonomy" id="325452"/>
    <lineage>
        <taxon>Eukaryota</taxon>
        <taxon>Sar</taxon>
        <taxon>Stramenopiles</taxon>
        <taxon>Oomycota</taxon>
        <taxon>Peronosporomycetes</taxon>
        <taxon>Peronosporales</taxon>
        <taxon>Peronosporaceae</taxon>
        <taxon>Phytophthora</taxon>
    </lineage>
</organism>
<evidence type="ECO:0008006" key="15">
    <source>
        <dbReference type="Google" id="ProtNLM"/>
    </source>
</evidence>
<keyword evidence="10" id="KW-0472">Membrane</keyword>
<dbReference type="Proteomes" id="UP000277300">
    <property type="component" value="Unassembled WGS sequence"/>
</dbReference>
<dbReference type="CDD" id="cd07306">
    <property type="entry name" value="Porin3_VDAC"/>
    <property type="match status" value="1"/>
</dbReference>
<dbReference type="InterPro" id="IPR001925">
    <property type="entry name" value="Porin_Euk"/>
</dbReference>
<dbReference type="EMBL" id="MBAD02000213">
    <property type="protein sequence ID" value="RLN70619.1"/>
    <property type="molecule type" value="Genomic_DNA"/>
</dbReference>
<evidence type="ECO:0000256" key="2">
    <source>
        <dbReference type="ARBA" id="ARBA00007780"/>
    </source>
</evidence>
<gene>
    <name evidence="12" type="ORF">BBJ29_008472</name>
    <name evidence="11" type="ORF">BBP00_00009053</name>
</gene>
<evidence type="ECO:0000256" key="7">
    <source>
        <dbReference type="ARBA" id="ARBA00023065"/>
    </source>
</evidence>
<evidence type="ECO:0000313" key="11">
    <source>
        <dbReference type="EMBL" id="RLN54130.1"/>
    </source>
</evidence>
<evidence type="ECO:0000313" key="12">
    <source>
        <dbReference type="EMBL" id="RLN70619.1"/>
    </source>
</evidence>
<sequence length="296" mass="31322">MTVMIDPAETTVKMPAVLFKDLAKTAENVLRDDYDFSRKLKIKSKASNGVSFTTEGALSNNKSILAKVSGGFTHGASGVVFKKLQITTQGRLVTEAELPNVLTQGLKLTFKLEDGSVAKNTSAKQVGVLGAEYKQSNLSVNSEADFVSNVVSASGVLAQGGFAVGGQTAFNVDKSAIVQHNVGASYTGADFVTALVTKKNFAALQASFHHHLSHNTVYAAVLDYDLKSASNTLVVGGRYKADADTTYCGKIDSEGFLSLASIQKVRPYVTLTTSVHVDAKNFEGDSHKFGLGLTLG</sequence>
<keyword evidence="8" id="KW-0626">Porin</keyword>
<accession>A0A3F2RDR0</accession>
<dbReference type="OrthoDB" id="7827681at2759"/>
<dbReference type="InterPro" id="IPR023614">
    <property type="entry name" value="Porin_dom_sf"/>
</dbReference>
<keyword evidence="6" id="KW-1000">Mitochondrion outer membrane</keyword>
<evidence type="ECO:0000256" key="9">
    <source>
        <dbReference type="ARBA" id="ARBA00023128"/>
    </source>
</evidence>
<evidence type="ECO:0000256" key="8">
    <source>
        <dbReference type="ARBA" id="ARBA00023114"/>
    </source>
</evidence>
<dbReference type="PANTHER" id="PTHR11743">
    <property type="entry name" value="VOLTAGE-DEPENDENT ANION-SELECTIVE CHANNEL"/>
    <property type="match status" value="1"/>
</dbReference>
<dbReference type="FunFam" id="2.40.160.10:FF:000012">
    <property type="entry name" value="Voltage-dependent anion-selective channel"/>
    <property type="match status" value="1"/>
</dbReference>
<evidence type="ECO:0000313" key="14">
    <source>
        <dbReference type="Proteomes" id="UP000284657"/>
    </source>
</evidence>
<dbReference type="GO" id="GO:0015288">
    <property type="term" value="F:porin activity"/>
    <property type="evidence" value="ECO:0007669"/>
    <property type="project" value="UniProtKB-KW"/>
</dbReference>
<evidence type="ECO:0000256" key="3">
    <source>
        <dbReference type="ARBA" id="ARBA00022448"/>
    </source>
</evidence>
<dbReference type="EMBL" id="MBDO02000544">
    <property type="protein sequence ID" value="RLN54130.1"/>
    <property type="molecule type" value="Genomic_DNA"/>
</dbReference>
<dbReference type="GO" id="GO:0046930">
    <property type="term" value="C:pore complex"/>
    <property type="evidence" value="ECO:0007669"/>
    <property type="project" value="UniProtKB-KW"/>
</dbReference>
<dbReference type="InterPro" id="IPR027246">
    <property type="entry name" value="Porin_Euk/Tom40"/>
</dbReference>
<reference evidence="13 14" key="1">
    <citation type="submission" date="2018-07" db="EMBL/GenBank/DDBJ databases">
        <title>Genome sequencing of oomycete isolates from Chile give support for New Zealand origin for Phytophthora kernoviae and make available the first Nothophytophthora sp. genome.</title>
        <authorList>
            <person name="Studholme D.J."/>
            <person name="Sanfuentes E."/>
            <person name="Panda P."/>
            <person name="Hill R."/>
            <person name="Sambles C."/>
            <person name="Grant M."/>
            <person name="Williams N.M."/>
            <person name="Mcdougal R.L."/>
        </authorList>
    </citation>
    <scope>NUCLEOTIDE SEQUENCE [LARGE SCALE GENOMIC DNA]</scope>
    <source>
        <strain evidence="11">Chile6</strain>
        <strain evidence="12">Chile7</strain>
    </source>
</reference>
<protein>
    <recommendedName>
        <fullName evidence="15">Voltage-dependent anion-selective channel protein</fullName>
    </recommendedName>
</protein>
<dbReference type="PANTHER" id="PTHR11743:SF70">
    <property type="entry name" value="GH26960P-RELATED"/>
    <property type="match status" value="1"/>
</dbReference>
<evidence type="ECO:0000256" key="10">
    <source>
        <dbReference type="ARBA" id="ARBA00023136"/>
    </source>
</evidence>
<name>A0A3F2RDR0_9STRA</name>
<evidence type="ECO:0000313" key="13">
    <source>
        <dbReference type="Proteomes" id="UP000277300"/>
    </source>
</evidence>
<dbReference type="GO" id="GO:0008308">
    <property type="term" value="F:voltage-gated monoatomic anion channel activity"/>
    <property type="evidence" value="ECO:0007669"/>
    <property type="project" value="InterPro"/>
</dbReference>